<comment type="subcellular location">
    <subcellularLocation>
        <location evidence="1">Membrane</location>
        <topology evidence="1">Single-pass type I membrane protein</topology>
    </subcellularLocation>
</comment>
<dbReference type="PANTHER" id="PTHR11890">
    <property type="entry name" value="INTERLEUKIN-1 RECEPTOR FAMILY MEMBER"/>
    <property type="match status" value="1"/>
</dbReference>
<organism evidence="17 18">
    <name type="scientific">Podarcis muralis</name>
    <name type="common">Wall lizard</name>
    <name type="synonym">Lacerta muralis</name>
    <dbReference type="NCBI Taxonomy" id="64176"/>
    <lineage>
        <taxon>Eukaryota</taxon>
        <taxon>Metazoa</taxon>
        <taxon>Chordata</taxon>
        <taxon>Craniata</taxon>
        <taxon>Vertebrata</taxon>
        <taxon>Euteleostomi</taxon>
        <taxon>Lepidosauria</taxon>
        <taxon>Squamata</taxon>
        <taxon>Bifurcata</taxon>
        <taxon>Unidentata</taxon>
        <taxon>Episquamata</taxon>
        <taxon>Laterata</taxon>
        <taxon>Lacertibaenia</taxon>
        <taxon>Lacertidae</taxon>
        <taxon>Podarcis</taxon>
    </lineage>
</organism>
<keyword evidence="7 14" id="KW-1133">Transmembrane helix</keyword>
<name>A0A670J0I5_PODMU</name>
<reference evidence="17" key="2">
    <citation type="submission" date="2025-08" db="UniProtKB">
        <authorList>
            <consortium name="Ensembl"/>
        </authorList>
    </citation>
    <scope>IDENTIFICATION</scope>
</reference>
<dbReference type="SUPFAM" id="SSF48726">
    <property type="entry name" value="Immunoglobulin"/>
    <property type="match status" value="2"/>
</dbReference>
<evidence type="ECO:0000256" key="13">
    <source>
        <dbReference type="ARBA" id="ARBA00023319"/>
    </source>
</evidence>
<dbReference type="GO" id="GO:0016787">
    <property type="term" value="F:hydrolase activity"/>
    <property type="evidence" value="ECO:0007669"/>
    <property type="project" value="UniProtKB-KW"/>
</dbReference>
<accession>A0A670J0I5</accession>
<keyword evidence="8" id="KW-0520">NAD</keyword>
<evidence type="ECO:0000259" key="15">
    <source>
        <dbReference type="PROSITE" id="PS50104"/>
    </source>
</evidence>
<dbReference type="CDD" id="cd00096">
    <property type="entry name" value="Ig"/>
    <property type="match status" value="1"/>
</dbReference>
<dbReference type="Ensembl" id="ENSPMRT00000018794.1">
    <property type="protein sequence ID" value="ENSPMRP00000017651.1"/>
    <property type="gene ID" value="ENSPMRG00000011659.1"/>
</dbReference>
<evidence type="ECO:0000259" key="16">
    <source>
        <dbReference type="PROSITE" id="PS50835"/>
    </source>
</evidence>
<keyword evidence="6" id="KW-0378">Hydrolase</keyword>
<reference evidence="17" key="3">
    <citation type="submission" date="2025-09" db="UniProtKB">
        <authorList>
            <consortium name="Ensembl"/>
        </authorList>
    </citation>
    <scope>IDENTIFICATION</scope>
</reference>
<evidence type="ECO:0000256" key="11">
    <source>
        <dbReference type="ARBA" id="ARBA00023170"/>
    </source>
</evidence>
<keyword evidence="9 14" id="KW-0472">Membrane</keyword>
<dbReference type="GO" id="GO:0045092">
    <property type="term" value="C:interleukin-18 receptor complex"/>
    <property type="evidence" value="ECO:0007669"/>
    <property type="project" value="Ensembl"/>
</dbReference>
<dbReference type="GO" id="GO:0042008">
    <property type="term" value="F:interleukin-18 receptor activity"/>
    <property type="evidence" value="ECO:0007669"/>
    <property type="project" value="Ensembl"/>
</dbReference>
<evidence type="ECO:0000256" key="4">
    <source>
        <dbReference type="ARBA" id="ARBA00022729"/>
    </source>
</evidence>
<dbReference type="GO" id="GO:0008283">
    <property type="term" value="P:cell population proliferation"/>
    <property type="evidence" value="ECO:0007669"/>
    <property type="project" value="Ensembl"/>
</dbReference>
<gene>
    <name evidence="17" type="primary">IL18RAP</name>
</gene>
<keyword evidence="5" id="KW-0677">Repeat</keyword>
<dbReference type="AlphaFoldDB" id="A0A670J0I5"/>
<evidence type="ECO:0000256" key="5">
    <source>
        <dbReference type="ARBA" id="ARBA00022737"/>
    </source>
</evidence>
<dbReference type="SUPFAM" id="SSF52200">
    <property type="entry name" value="Toll/Interleukin receptor TIR domain"/>
    <property type="match status" value="1"/>
</dbReference>
<dbReference type="Gene3D" id="3.40.50.10140">
    <property type="entry name" value="Toll/interleukin-1 receptor homology (TIR) domain"/>
    <property type="match status" value="1"/>
</dbReference>
<keyword evidence="4" id="KW-0732">Signal</keyword>
<keyword evidence="11" id="KW-0675">Receptor</keyword>
<keyword evidence="12" id="KW-0325">Glycoprotein</keyword>
<evidence type="ECO:0000313" key="18">
    <source>
        <dbReference type="Proteomes" id="UP000472272"/>
    </source>
</evidence>
<dbReference type="GO" id="GO:0015026">
    <property type="term" value="F:coreceptor activity"/>
    <property type="evidence" value="ECO:0007669"/>
    <property type="project" value="Ensembl"/>
</dbReference>
<dbReference type="GO" id="GO:0045954">
    <property type="term" value="P:positive regulation of natural killer cell mediated cytotoxicity"/>
    <property type="evidence" value="ECO:0007669"/>
    <property type="project" value="Ensembl"/>
</dbReference>
<evidence type="ECO:0000256" key="1">
    <source>
        <dbReference type="ARBA" id="ARBA00004479"/>
    </source>
</evidence>
<evidence type="ECO:0000256" key="6">
    <source>
        <dbReference type="ARBA" id="ARBA00022801"/>
    </source>
</evidence>
<feature type="domain" description="Ig-like" evidence="16">
    <location>
        <begin position="133"/>
        <end position="237"/>
    </location>
</feature>
<evidence type="ECO:0000256" key="3">
    <source>
        <dbReference type="ARBA" id="ARBA00022692"/>
    </source>
</evidence>
<feature type="transmembrane region" description="Helical" evidence="14">
    <location>
        <begin position="240"/>
        <end position="265"/>
    </location>
</feature>
<dbReference type="Pfam" id="PF01582">
    <property type="entry name" value="TIR"/>
    <property type="match status" value="1"/>
</dbReference>
<dbReference type="InterPro" id="IPR013783">
    <property type="entry name" value="Ig-like_fold"/>
</dbReference>
<proteinExistence type="inferred from homology"/>
<keyword evidence="10" id="KW-1015">Disulfide bond</keyword>
<dbReference type="FunFam" id="2.60.40.10:FF:001504">
    <property type="entry name" value="Interleukin 18 receptor accessory protein"/>
    <property type="match status" value="1"/>
</dbReference>
<dbReference type="PROSITE" id="PS50104">
    <property type="entry name" value="TIR"/>
    <property type="match status" value="1"/>
</dbReference>
<reference evidence="17 18" key="1">
    <citation type="journal article" date="2019" name="Proc. Natl. Acad. Sci. U.S.A.">
        <title>Regulatory changes in pterin and carotenoid genes underlie balanced color polymorphisms in the wall lizard.</title>
        <authorList>
            <person name="Andrade P."/>
            <person name="Pinho C."/>
            <person name="Perez I de Lanuza G."/>
            <person name="Afonso S."/>
            <person name="Brejcha J."/>
            <person name="Rubin C.J."/>
            <person name="Wallerman O."/>
            <person name="Pereira P."/>
            <person name="Sabatino S.J."/>
            <person name="Bellati A."/>
            <person name="Pellitteri-Rosa D."/>
            <person name="Bosakova Z."/>
            <person name="Bunikis I."/>
            <person name="Carretero M.A."/>
            <person name="Feiner N."/>
            <person name="Marsik P."/>
            <person name="Pauperio F."/>
            <person name="Salvi D."/>
            <person name="Soler L."/>
            <person name="While G.M."/>
            <person name="Uller T."/>
            <person name="Font E."/>
            <person name="Andersson L."/>
            <person name="Carneiro M."/>
        </authorList>
    </citation>
    <scope>NUCLEOTIDE SEQUENCE</scope>
</reference>
<dbReference type="SMART" id="SM00255">
    <property type="entry name" value="TIR"/>
    <property type="match status" value="1"/>
</dbReference>
<evidence type="ECO:0000256" key="2">
    <source>
        <dbReference type="ARBA" id="ARBA00009752"/>
    </source>
</evidence>
<keyword evidence="3 14" id="KW-0812">Transmembrane</keyword>
<dbReference type="FunFam" id="3.40.50.10140:FF:000002">
    <property type="entry name" value="Interleukin 1 receptor accessory protein"/>
    <property type="match status" value="1"/>
</dbReference>
<dbReference type="InterPro" id="IPR007110">
    <property type="entry name" value="Ig-like_dom"/>
</dbReference>
<sequence>MCFLFVSHRKRKCANIFIDVQTRKMANCSDSSVSNLNLLLLRKGVIPCPGKSCYSDFQPSEVNWYKNGLKVRLQKDKRPSLRFEDDSIVLYHVYDADNGTYVCDYTLTDSNTQWTMRTIVNVTIIAQDTINRPEVLDPRGVRILEVELGQPLELKCRAQFGFELNASSLMQWYRESGERMQLLKQKWVSPKELEGSCFDFAFNLTNLTEEDLSSQFICLAQNSIGNTTGLFRFKKRTERALHFLLTLCCSMTTAFLIFLGSVVVYRHRIEIVLLYRNYVAKGETAGDGKEFDAFVSCAKPDLPEADHMLLNEETFALEILPQVLENKYEYKLCLTERDILPGGAYTDDIVNAVKKSRRAIVVLSPSYVNGPALFELETAVNTVLEDKAIKLILIQFKSFQEPQSLPHNVKIALRVLPRVTWKTSTSPTVNKQFWRKLLRLMPVKHSNRTEDKWCWFPHLQLLGTDKKNATAERTNWTKKWRKIWERTSLN</sequence>
<dbReference type="Proteomes" id="UP000472272">
    <property type="component" value="Chromosome 4"/>
</dbReference>
<dbReference type="InterPro" id="IPR003599">
    <property type="entry name" value="Ig_sub"/>
</dbReference>
<dbReference type="PANTHER" id="PTHR11890:SF23">
    <property type="entry name" value="INTERLEUKIN-18 RECEPTOR ACCESSORY PROTEIN"/>
    <property type="match status" value="1"/>
</dbReference>
<dbReference type="InterPro" id="IPR000157">
    <property type="entry name" value="TIR_dom"/>
</dbReference>
<dbReference type="GeneTree" id="ENSGT01090000259985"/>
<dbReference type="SMART" id="SM00409">
    <property type="entry name" value="IG"/>
    <property type="match status" value="2"/>
</dbReference>
<dbReference type="InterPro" id="IPR015621">
    <property type="entry name" value="IL-1_rcpt_fam"/>
</dbReference>
<keyword evidence="18" id="KW-1185">Reference proteome</keyword>
<feature type="domain" description="Ig-like" evidence="16">
    <location>
        <begin position="46"/>
        <end position="120"/>
    </location>
</feature>
<dbReference type="Gene3D" id="2.60.40.10">
    <property type="entry name" value="Immunoglobulins"/>
    <property type="match status" value="2"/>
</dbReference>
<dbReference type="GO" id="GO:0042119">
    <property type="term" value="P:neutrophil activation"/>
    <property type="evidence" value="ECO:0007669"/>
    <property type="project" value="Ensembl"/>
</dbReference>
<evidence type="ECO:0000256" key="7">
    <source>
        <dbReference type="ARBA" id="ARBA00022989"/>
    </source>
</evidence>
<dbReference type="OMA" id="YPHIIQD"/>
<dbReference type="FunFam" id="2.60.40.10:FF:000284">
    <property type="entry name" value="interleukin-1 receptor accessory protein-like 1"/>
    <property type="match status" value="1"/>
</dbReference>
<evidence type="ECO:0000256" key="8">
    <source>
        <dbReference type="ARBA" id="ARBA00023027"/>
    </source>
</evidence>
<dbReference type="InterPro" id="IPR035897">
    <property type="entry name" value="Toll_tir_struct_dom_sf"/>
</dbReference>
<evidence type="ECO:0000313" key="17">
    <source>
        <dbReference type="Ensembl" id="ENSPMRP00000017651.1"/>
    </source>
</evidence>
<dbReference type="PRINTS" id="PR01537">
    <property type="entry name" value="INTRLKN1R1F"/>
</dbReference>
<keyword evidence="13" id="KW-0393">Immunoglobulin domain</keyword>
<protein>
    <submittedName>
        <fullName evidence="17">Interleukin 18 receptor accessory protein</fullName>
    </submittedName>
</protein>
<feature type="domain" description="TIR" evidence="15">
    <location>
        <begin position="289"/>
        <end position="441"/>
    </location>
</feature>
<dbReference type="InterPro" id="IPR036179">
    <property type="entry name" value="Ig-like_dom_sf"/>
</dbReference>
<dbReference type="PROSITE" id="PS50835">
    <property type="entry name" value="IG_LIKE"/>
    <property type="match status" value="2"/>
</dbReference>
<evidence type="ECO:0000256" key="14">
    <source>
        <dbReference type="SAM" id="Phobius"/>
    </source>
</evidence>
<evidence type="ECO:0000256" key="10">
    <source>
        <dbReference type="ARBA" id="ARBA00023157"/>
    </source>
</evidence>
<evidence type="ECO:0000256" key="9">
    <source>
        <dbReference type="ARBA" id="ARBA00023136"/>
    </source>
</evidence>
<comment type="similarity">
    <text evidence="2">Belongs to the interleukin-1 receptor family.</text>
</comment>
<evidence type="ECO:0000256" key="12">
    <source>
        <dbReference type="ARBA" id="ARBA00023180"/>
    </source>
</evidence>